<dbReference type="EMBL" id="CP110422">
    <property type="protein sequence ID" value="WAQ82169.1"/>
    <property type="molecule type" value="Genomic_DNA"/>
</dbReference>
<reference evidence="2" key="1">
    <citation type="submission" date="2022-10" db="EMBL/GenBank/DDBJ databases">
        <title>Puccinia triticina Genome sequencing and assembly.</title>
        <authorList>
            <person name="Li C."/>
        </authorList>
    </citation>
    <scope>NUCLEOTIDE SEQUENCE</scope>
    <source>
        <strain evidence="2">Pt15</strain>
    </source>
</reference>
<accession>A0ABY7CAK5</accession>
<gene>
    <name evidence="2" type="ORF">PtA15_2A484</name>
</gene>
<feature type="region of interest" description="Disordered" evidence="1">
    <location>
        <begin position="1"/>
        <end position="32"/>
    </location>
</feature>
<dbReference type="Proteomes" id="UP001164743">
    <property type="component" value="Chromosome 2A"/>
</dbReference>
<organism evidence="2 3">
    <name type="scientific">Puccinia triticina</name>
    <dbReference type="NCBI Taxonomy" id="208348"/>
    <lineage>
        <taxon>Eukaryota</taxon>
        <taxon>Fungi</taxon>
        <taxon>Dikarya</taxon>
        <taxon>Basidiomycota</taxon>
        <taxon>Pucciniomycotina</taxon>
        <taxon>Pucciniomycetes</taxon>
        <taxon>Pucciniales</taxon>
        <taxon>Pucciniaceae</taxon>
        <taxon>Puccinia</taxon>
    </lineage>
</organism>
<evidence type="ECO:0000256" key="1">
    <source>
        <dbReference type="SAM" id="MobiDB-lite"/>
    </source>
</evidence>
<name>A0ABY7CAK5_9BASI</name>
<feature type="compositionally biased region" description="Basic and acidic residues" evidence="1">
    <location>
        <begin position="15"/>
        <end position="25"/>
    </location>
</feature>
<proteinExistence type="predicted"/>
<keyword evidence="3" id="KW-1185">Reference proteome</keyword>
<feature type="compositionally biased region" description="Polar residues" evidence="1">
    <location>
        <begin position="1"/>
        <end position="11"/>
    </location>
</feature>
<dbReference type="GeneID" id="77807404"/>
<sequence length="167" mass="17950">MASSHSQNLSMMDTGIERHRSEKLGTDSADDVPERVPLWAPMVPREASLWCHRATTAMLPEYTPRVGSPGGASLKAQGFLPAAFTAKKEDNSHNFASLLFCARQGHGPGGACEASHRLSGGSAVGQVAPPPIESIGHILISSLWRLARTPDDFCPTTIRCFWGLTQI</sequence>
<dbReference type="RefSeq" id="XP_053017724.1">
    <property type="nucleotide sequence ID" value="XM_053166509.1"/>
</dbReference>
<evidence type="ECO:0000313" key="2">
    <source>
        <dbReference type="EMBL" id="WAQ82169.1"/>
    </source>
</evidence>
<evidence type="ECO:0000313" key="3">
    <source>
        <dbReference type="Proteomes" id="UP001164743"/>
    </source>
</evidence>
<protein>
    <submittedName>
        <fullName evidence="2">Uncharacterized protein</fullName>
    </submittedName>
</protein>